<sequence>MLQCGRERDFHPFCVSVFGSASPRPDRPGKTSKEYIAVETDSMLHWTYRGIPAADTESACQCMIL</sequence>
<dbReference type="AlphaFoldDB" id="A0A9P3G2E7"/>
<gene>
    <name evidence="1" type="ORF">PsYK624_024990</name>
</gene>
<comment type="caution">
    <text evidence="1">The sequence shown here is derived from an EMBL/GenBank/DDBJ whole genome shotgun (WGS) entry which is preliminary data.</text>
</comment>
<protein>
    <submittedName>
        <fullName evidence="1">Uncharacterized protein</fullName>
    </submittedName>
</protein>
<proteinExistence type="predicted"/>
<reference evidence="1 2" key="1">
    <citation type="submission" date="2021-08" db="EMBL/GenBank/DDBJ databases">
        <title>Draft Genome Sequence of Phanerochaete sordida strain YK-624.</title>
        <authorList>
            <person name="Mori T."/>
            <person name="Dohra H."/>
            <person name="Suzuki T."/>
            <person name="Kawagishi H."/>
            <person name="Hirai H."/>
        </authorList>
    </citation>
    <scope>NUCLEOTIDE SEQUENCE [LARGE SCALE GENOMIC DNA]</scope>
    <source>
        <strain evidence="1 2">YK-624</strain>
    </source>
</reference>
<name>A0A9P3G2E7_9APHY</name>
<dbReference type="Proteomes" id="UP000703269">
    <property type="component" value="Unassembled WGS sequence"/>
</dbReference>
<evidence type="ECO:0000313" key="2">
    <source>
        <dbReference type="Proteomes" id="UP000703269"/>
    </source>
</evidence>
<dbReference type="EMBL" id="BPQB01000004">
    <property type="protein sequence ID" value="GJE86419.1"/>
    <property type="molecule type" value="Genomic_DNA"/>
</dbReference>
<evidence type="ECO:0000313" key="1">
    <source>
        <dbReference type="EMBL" id="GJE86419.1"/>
    </source>
</evidence>
<accession>A0A9P3G2E7</accession>
<organism evidence="1 2">
    <name type="scientific">Phanerochaete sordida</name>
    <dbReference type="NCBI Taxonomy" id="48140"/>
    <lineage>
        <taxon>Eukaryota</taxon>
        <taxon>Fungi</taxon>
        <taxon>Dikarya</taxon>
        <taxon>Basidiomycota</taxon>
        <taxon>Agaricomycotina</taxon>
        <taxon>Agaricomycetes</taxon>
        <taxon>Polyporales</taxon>
        <taxon>Phanerochaetaceae</taxon>
        <taxon>Phanerochaete</taxon>
    </lineage>
</organism>
<keyword evidence="2" id="KW-1185">Reference proteome</keyword>